<dbReference type="Pfam" id="PF00536">
    <property type="entry name" value="SAM_1"/>
    <property type="match status" value="1"/>
</dbReference>
<gene>
    <name evidence="3" type="ORF">Bhyg_16596</name>
</gene>
<evidence type="ECO:0000313" key="4">
    <source>
        <dbReference type="Proteomes" id="UP001151699"/>
    </source>
</evidence>
<dbReference type="EMBL" id="WJQU01001807">
    <property type="protein sequence ID" value="KAJ6633670.1"/>
    <property type="molecule type" value="Genomic_DNA"/>
</dbReference>
<dbReference type="InterPro" id="IPR013761">
    <property type="entry name" value="SAM/pointed_sf"/>
</dbReference>
<proteinExistence type="predicted"/>
<evidence type="ECO:0000313" key="3">
    <source>
        <dbReference type="EMBL" id="KAJ6633670.1"/>
    </source>
</evidence>
<protein>
    <recommendedName>
        <fullName evidence="2">SAM domain-containing protein</fullName>
    </recommendedName>
</protein>
<dbReference type="AlphaFoldDB" id="A0A9Q0RVK1"/>
<feature type="region of interest" description="Disordered" evidence="1">
    <location>
        <begin position="99"/>
        <end position="135"/>
    </location>
</feature>
<dbReference type="PROSITE" id="PS50105">
    <property type="entry name" value="SAM_DOMAIN"/>
    <property type="match status" value="1"/>
</dbReference>
<comment type="caution">
    <text evidence="3">The sequence shown here is derived from an EMBL/GenBank/DDBJ whole genome shotgun (WGS) entry which is preliminary data.</text>
</comment>
<organism evidence="3 4">
    <name type="scientific">Pseudolycoriella hygida</name>
    <dbReference type="NCBI Taxonomy" id="35572"/>
    <lineage>
        <taxon>Eukaryota</taxon>
        <taxon>Metazoa</taxon>
        <taxon>Ecdysozoa</taxon>
        <taxon>Arthropoda</taxon>
        <taxon>Hexapoda</taxon>
        <taxon>Insecta</taxon>
        <taxon>Pterygota</taxon>
        <taxon>Neoptera</taxon>
        <taxon>Endopterygota</taxon>
        <taxon>Diptera</taxon>
        <taxon>Nematocera</taxon>
        <taxon>Sciaroidea</taxon>
        <taxon>Sciaridae</taxon>
        <taxon>Pseudolycoriella</taxon>
    </lineage>
</organism>
<evidence type="ECO:0000256" key="1">
    <source>
        <dbReference type="SAM" id="MobiDB-lite"/>
    </source>
</evidence>
<accession>A0A9Q0RVK1</accession>
<dbReference type="SMART" id="SM00454">
    <property type="entry name" value="SAM"/>
    <property type="match status" value="1"/>
</dbReference>
<dbReference type="Gene3D" id="1.10.150.50">
    <property type="entry name" value="Transcription Factor, Ets-1"/>
    <property type="match status" value="1"/>
</dbReference>
<dbReference type="InterPro" id="IPR001660">
    <property type="entry name" value="SAM"/>
</dbReference>
<feature type="domain" description="SAM" evidence="2">
    <location>
        <begin position="42"/>
        <end position="100"/>
    </location>
</feature>
<dbReference type="OrthoDB" id="8040142at2759"/>
<dbReference type="SUPFAM" id="SSF47769">
    <property type="entry name" value="SAM/Pointed domain"/>
    <property type="match status" value="1"/>
</dbReference>
<reference evidence="3" key="1">
    <citation type="submission" date="2022-07" db="EMBL/GenBank/DDBJ databases">
        <authorList>
            <person name="Trinca V."/>
            <person name="Uliana J.V.C."/>
            <person name="Torres T.T."/>
            <person name="Ward R.J."/>
            <person name="Monesi N."/>
        </authorList>
    </citation>
    <scope>NUCLEOTIDE SEQUENCE</scope>
    <source>
        <strain evidence="3">HSMRA1968</strain>
        <tissue evidence="3">Whole embryos</tissue>
    </source>
</reference>
<name>A0A9Q0RVK1_9DIPT</name>
<evidence type="ECO:0000259" key="2">
    <source>
        <dbReference type="PROSITE" id="PS50105"/>
    </source>
</evidence>
<sequence>MGKSSSKLSKRRSQSVAWSFRFATLNKHKMAPIMVSSQQHIDIKAWLIVLDLQEYEESFSKFHGVEELMYFDEADIKQLGIRNSSHRARIVSSLVALRDKHRSGTKSSKLQRSQRRNQRYSLAVLPEQRNDEQPV</sequence>
<dbReference type="Proteomes" id="UP001151699">
    <property type="component" value="Unassembled WGS sequence"/>
</dbReference>
<keyword evidence="4" id="KW-1185">Reference proteome</keyword>